<dbReference type="GO" id="GO:0042586">
    <property type="term" value="F:peptide deformylase activity"/>
    <property type="evidence" value="ECO:0007669"/>
    <property type="project" value="UniProtKB-UniRule"/>
</dbReference>
<accession>A0A1F5J8H9</accession>
<gene>
    <name evidence="2" type="primary">def</name>
    <name evidence="3" type="ORF">A3C26_00315</name>
</gene>
<comment type="function">
    <text evidence="2">Removes the formyl group from the N-terminal Met of newly synthesized proteins. Requires at least a dipeptide for an efficient rate of reaction. N-terminal L-methionine is a prerequisite for activity but the enzyme has broad specificity at other positions.</text>
</comment>
<dbReference type="Pfam" id="PF01327">
    <property type="entry name" value="Pep_deformylase"/>
    <property type="match status" value="1"/>
</dbReference>
<evidence type="ECO:0000313" key="4">
    <source>
        <dbReference type="Proteomes" id="UP000177042"/>
    </source>
</evidence>
<comment type="catalytic activity">
    <reaction evidence="2">
        <text>N-terminal N-formyl-L-methionyl-[peptide] + H2O = N-terminal L-methionyl-[peptide] + formate</text>
        <dbReference type="Rhea" id="RHEA:24420"/>
        <dbReference type="Rhea" id="RHEA-COMP:10639"/>
        <dbReference type="Rhea" id="RHEA-COMP:10640"/>
        <dbReference type="ChEBI" id="CHEBI:15377"/>
        <dbReference type="ChEBI" id="CHEBI:15740"/>
        <dbReference type="ChEBI" id="CHEBI:49298"/>
        <dbReference type="ChEBI" id="CHEBI:64731"/>
        <dbReference type="EC" id="3.5.1.88"/>
    </reaction>
</comment>
<dbReference type="PIRSF" id="PIRSF004749">
    <property type="entry name" value="Pep_def"/>
    <property type="match status" value="1"/>
</dbReference>
<keyword evidence="2" id="KW-0648">Protein biosynthesis</keyword>
<comment type="cofactor">
    <cofactor evidence="2">
        <name>Fe(2+)</name>
        <dbReference type="ChEBI" id="CHEBI:29033"/>
    </cofactor>
    <text evidence="2">Binds 1 Fe(2+) ion.</text>
</comment>
<feature type="binding site" evidence="2">
    <location>
        <position position="89"/>
    </location>
    <ligand>
        <name>Fe cation</name>
        <dbReference type="ChEBI" id="CHEBI:24875"/>
    </ligand>
</feature>
<dbReference type="Proteomes" id="UP000177042">
    <property type="component" value="Unassembled WGS sequence"/>
</dbReference>
<dbReference type="AlphaFoldDB" id="A0A1F5J8H9"/>
<proteinExistence type="inferred from homology"/>
<dbReference type="HAMAP" id="MF_00163">
    <property type="entry name" value="Pep_deformylase"/>
    <property type="match status" value="1"/>
</dbReference>
<dbReference type="NCBIfam" id="TIGR00079">
    <property type="entry name" value="pept_deformyl"/>
    <property type="match status" value="1"/>
</dbReference>
<comment type="caution">
    <text evidence="3">The sequence shown here is derived from an EMBL/GenBank/DDBJ whole genome shotgun (WGS) entry which is preliminary data.</text>
</comment>
<evidence type="ECO:0000256" key="2">
    <source>
        <dbReference type="HAMAP-Rule" id="MF_00163"/>
    </source>
</evidence>
<protein>
    <recommendedName>
        <fullName evidence="2">Peptide deformylase</fullName>
        <shortName evidence="2">PDF</shortName>
        <ecNumber evidence="2">3.5.1.88</ecNumber>
    </recommendedName>
    <alternativeName>
        <fullName evidence="2">Polypeptide deformylase</fullName>
    </alternativeName>
</protein>
<comment type="similarity">
    <text evidence="1 2">Belongs to the polypeptide deformylase family.</text>
</comment>
<dbReference type="GO" id="GO:0006412">
    <property type="term" value="P:translation"/>
    <property type="evidence" value="ECO:0007669"/>
    <property type="project" value="UniProtKB-UniRule"/>
</dbReference>
<dbReference type="InterPro" id="IPR023635">
    <property type="entry name" value="Peptide_deformylase"/>
</dbReference>
<dbReference type="GO" id="GO:0046872">
    <property type="term" value="F:metal ion binding"/>
    <property type="evidence" value="ECO:0007669"/>
    <property type="project" value="UniProtKB-KW"/>
</dbReference>
<dbReference type="PANTHER" id="PTHR10458:SF22">
    <property type="entry name" value="PEPTIDE DEFORMYLASE"/>
    <property type="match status" value="1"/>
</dbReference>
<reference evidence="3 4" key="1">
    <citation type="journal article" date="2016" name="Nat. Commun.">
        <title>Thousands of microbial genomes shed light on interconnected biogeochemical processes in an aquifer system.</title>
        <authorList>
            <person name="Anantharaman K."/>
            <person name="Brown C.T."/>
            <person name="Hug L.A."/>
            <person name="Sharon I."/>
            <person name="Castelle C.J."/>
            <person name="Probst A.J."/>
            <person name="Thomas B.C."/>
            <person name="Singh A."/>
            <person name="Wilkins M.J."/>
            <person name="Karaoz U."/>
            <person name="Brodie E.L."/>
            <person name="Williams K.H."/>
            <person name="Hubbard S.S."/>
            <person name="Banfield J.F."/>
        </authorList>
    </citation>
    <scope>NUCLEOTIDE SEQUENCE [LARGE SCALE GENOMIC DNA]</scope>
</reference>
<evidence type="ECO:0000256" key="1">
    <source>
        <dbReference type="ARBA" id="ARBA00010759"/>
    </source>
</evidence>
<feature type="active site" evidence="2">
    <location>
        <position position="132"/>
    </location>
</feature>
<dbReference type="NCBIfam" id="NF001159">
    <property type="entry name" value="PRK00150.1-3"/>
    <property type="match status" value="1"/>
</dbReference>
<name>A0A1F5J8H9_9BACT</name>
<keyword evidence="2" id="KW-0378">Hydrolase</keyword>
<feature type="binding site" evidence="2">
    <location>
        <position position="131"/>
    </location>
    <ligand>
        <name>Fe cation</name>
        <dbReference type="ChEBI" id="CHEBI:24875"/>
    </ligand>
</feature>
<dbReference type="PRINTS" id="PR01576">
    <property type="entry name" value="PDEFORMYLASE"/>
</dbReference>
<organism evidence="3 4">
    <name type="scientific">Candidatus Daviesbacteria bacterium RIFCSPHIGHO2_02_FULL_39_12</name>
    <dbReference type="NCBI Taxonomy" id="1797770"/>
    <lineage>
        <taxon>Bacteria</taxon>
        <taxon>Candidatus Daviesiibacteriota</taxon>
    </lineage>
</organism>
<dbReference type="Gene3D" id="3.90.45.10">
    <property type="entry name" value="Peptide deformylase"/>
    <property type="match status" value="1"/>
</dbReference>
<feature type="binding site" evidence="2">
    <location>
        <position position="135"/>
    </location>
    <ligand>
        <name>Fe cation</name>
        <dbReference type="ChEBI" id="CHEBI:24875"/>
    </ligand>
</feature>
<dbReference type="SUPFAM" id="SSF56420">
    <property type="entry name" value="Peptide deformylase"/>
    <property type="match status" value="1"/>
</dbReference>
<dbReference type="InterPro" id="IPR036821">
    <property type="entry name" value="Peptide_deformylase_sf"/>
</dbReference>
<dbReference type="PANTHER" id="PTHR10458">
    <property type="entry name" value="PEPTIDE DEFORMYLASE"/>
    <property type="match status" value="1"/>
</dbReference>
<dbReference type="EC" id="3.5.1.88" evidence="2"/>
<evidence type="ECO:0000313" key="3">
    <source>
        <dbReference type="EMBL" id="OGE24937.1"/>
    </source>
</evidence>
<dbReference type="EMBL" id="MFCX01000036">
    <property type="protein sequence ID" value="OGE24937.1"/>
    <property type="molecule type" value="Genomic_DNA"/>
</dbReference>
<keyword evidence="2" id="KW-0408">Iron</keyword>
<dbReference type="CDD" id="cd00487">
    <property type="entry name" value="Pep_deformylase"/>
    <property type="match status" value="1"/>
</dbReference>
<keyword evidence="2" id="KW-0479">Metal-binding</keyword>
<sequence>MDIVKAPDVRLRVQTKPVKKINASLVNTLKQMIKLTKTFKDPEGVGLASTQVGLNERFFVAKNSKQFMMVINPKIESVSKRTKIYFEGCLSIPNMWGNTRRHISIRVTFQNETGKQTTLTLKGVLAWIFQHEIDHLNGILFSDRVLEQKGKFYKYTGKDKTGTDMFEEVTI</sequence>